<protein>
    <submittedName>
        <fullName evidence="1">Uncharacterized protein</fullName>
    </submittedName>
</protein>
<evidence type="ECO:0000313" key="1">
    <source>
        <dbReference type="EMBL" id="KRR04245.1"/>
    </source>
</evidence>
<accession>A0A0R3LF67</accession>
<dbReference type="RefSeq" id="WP_057852331.1">
    <property type="nucleotide sequence ID" value="NZ_LLXX01000128.1"/>
</dbReference>
<organism evidence="1 2">
    <name type="scientific">Bradyrhizobium valentinum</name>
    <dbReference type="NCBI Taxonomy" id="1518501"/>
    <lineage>
        <taxon>Bacteria</taxon>
        <taxon>Pseudomonadati</taxon>
        <taxon>Pseudomonadota</taxon>
        <taxon>Alphaproteobacteria</taxon>
        <taxon>Hyphomicrobiales</taxon>
        <taxon>Nitrobacteraceae</taxon>
        <taxon>Bradyrhizobium</taxon>
    </lineage>
</organism>
<keyword evidence="2" id="KW-1185">Reference proteome</keyword>
<sequence>MNILPVDRALSLYGTLANRSETKGARERLSRHLMELYLGGEKDEHRLTVHGLSYLHELDRAIDSRN</sequence>
<name>A0A0R3LF67_9BRAD</name>
<proteinExistence type="predicted"/>
<comment type="caution">
    <text evidence="1">The sequence shown here is derived from an EMBL/GenBank/DDBJ whole genome shotgun (WGS) entry which is preliminary data.</text>
</comment>
<dbReference type="EMBL" id="LLXX01000128">
    <property type="protein sequence ID" value="KRR04245.1"/>
    <property type="molecule type" value="Genomic_DNA"/>
</dbReference>
<reference evidence="1 2" key="1">
    <citation type="submission" date="2014-03" db="EMBL/GenBank/DDBJ databases">
        <title>Bradyrhizobium valentinum sp. nov., isolated from effective nodules of Lupinus mariae-josephae, a lupine endemic of basic-lime soils in Eastern Spain.</title>
        <authorList>
            <person name="Duran D."/>
            <person name="Rey L."/>
            <person name="Navarro A."/>
            <person name="Busquets A."/>
            <person name="Imperial J."/>
            <person name="Ruiz-Argueso T."/>
        </authorList>
    </citation>
    <scope>NUCLEOTIDE SEQUENCE [LARGE SCALE GENOMIC DNA]</scope>
    <source>
        <strain evidence="1 2">LmjM3</strain>
    </source>
</reference>
<dbReference type="AlphaFoldDB" id="A0A0R3LF67"/>
<evidence type="ECO:0000313" key="2">
    <source>
        <dbReference type="Proteomes" id="UP000051913"/>
    </source>
</evidence>
<dbReference type="Proteomes" id="UP000051913">
    <property type="component" value="Unassembled WGS sequence"/>
</dbReference>
<gene>
    <name evidence="1" type="ORF">CP49_23780</name>
</gene>